<organism evidence="1 2">
    <name type="scientific">Methylobacterium radiodurans</name>
    <dbReference type="NCBI Taxonomy" id="2202828"/>
    <lineage>
        <taxon>Bacteria</taxon>
        <taxon>Pseudomonadati</taxon>
        <taxon>Pseudomonadota</taxon>
        <taxon>Alphaproteobacteria</taxon>
        <taxon>Hyphomicrobiales</taxon>
        <taxon>Methylobacteriaceae</taxon>
        <taxon>Methylobacterium</taxon>
    </lineage>
</organism>
<sequence>MTWLLTHDGRVVFRGSYRDGLAAAERAGVLFHVVTVATDAGRKTFEVAGRGFYDDGTERAPRLERGWMLFPQSSHGIPRRAAA</sequence>
<name>A0A2U8VQH6_9HYPH</name>
<keyword evidence="2" id="KW-1185">Reference proteome</keyword>
<dbReference type="EMBL" id="CP029551">
    <property type="protein sequence ID" value="AWN35760.1"/>
    <property type="molecule type" value="Genomic_DNA"/>
</dbReference>
<dbReference type="AlphaFoldDB" id="A0A2U8VQH6"/>
<reference evidence="1 2" key="1">
    <citation type="submission" date="2018-05" db="EMBL/GenBank/DDBJ databases">
        <title>Complete Genome Sequence of Methylobacterium sp. 17Sr1-43.</title>
        <authorList>
            <person name="Srinivasan S."/>
        </authorList>
    </citation>
    <scope>NUCLEOTIDE SEQUENCE [LARGE SCALE GENOMIC DNA]</scope>
    <source>
        <strain evidence="1 2">17Sr1-43</strain>
    </source>
</reference>
<evidence type="ECO:0000313" key="1">
    <source>
        <dbReference type="EMBL" id="AWN35760.1"/>
    </source>
</evidence>
<dbReference type="OrthoDB" id="8000278at2"/>
<dbReference type="RefSeq" id="WP_109950875.1">
    <property type="nucleotide sequence ID" value="NZ_CP029551.1"/>
</dbReference>
<accession>A0A2U8VQH6</accession>
<protein>
    <submittedName>
        <fullName evidence="1">Uncharacterized protein</fullName>
    </submittedName>
</protein>
<dbReference type="Proteomes" id="UP000246058">
    <property type="component" value="Chromosome"/>
</dbReference>
<evidence type="ECO:0000313" key="2">
    <source>
        <dbReference type="Proteomes" id="UP000246058"/>
    </source>
</evidence>
<gene>
    <name evidence="1" type="ORF">DK427_08385</name>
</gene>
<dbReference type="KEGG" id="meti:DK427_08385"/>
<proteinExistence type="predicted"/>